<dbReference type="EMBL" id="SDMP01000016">
    <property type="protein sequence ID" value="RYR01410.1"/>
    <property type="molecule type" value="Genomic_DNA"/>
</dbReference>
<evidence type="ECO:0000313" key="4">
    <source>
        <dbReference type="EMBL" id="RYR01410.1"/>
    </source>
</evidence>
<keyword evidence="5" id="KW-1185">Reference proteome</keyword>
<keyword evidence="3" id="KW-0472">Membrane</keyword>
<dbReference type="PANTHER" id="PTHR48042">
    <property type="entry name" value="ABC TRANSPORTER G FAMILY MEMBER 11"/>
    <property type="match status" value="1"/>
</dbReference>
<gene>
    <name evidence="4" type="ORF">Ahy_B06g080274</name>
</gene>
<organism evidence="4 5">
    <name type="scientific">Arachis hypogaea</name>
    <name type="common">Peanut</name>
    <dbReference type="NCBI Taxonomy" id="3818"/>
    <lineage>
        <taxon>Eukaryota</taxon>
        <taxon>Viridiplantae</taxon>
        <taxon>Streptophyta</taxon>
        <taxon>Embryophyta</taxon>
        <taxon>Tracheophyta</taxon>
        <taxon>Spermatophyta</taxon>
        <taxon>Magnoliopsida</taxon>
        <taxon>eudicotyledons</taxon>
        <taxon>Gunneridae</taxon>
        <taxon>Pentapetalae</taxon>
        <taxon>rosids</taxon>
        <taxon>fabids</taxon>
        <taxon>Fabales</taxon>
        <taxon>Fabaceae</taxon>
        <taxon>Papilionoideae</taxon>
        <taxon>50 kb inversion clade</taxon>
        <taxon>dalbergioids sensu lato</taxon>
        <taxon>Dalbergieae</taxon>
        <taxon>Pterocarpus clade</taxon>
        <taxon>Arachis</taxon>
    </lineage>
</organism>
<sequence length="112" mass="13223">MLMPSNVARRITDIPKFFWRYPMSYISYIAWSIEGQYKNDFVGLEFEPLIPGDRKIKGEVILKEILGIQTDYSKWWDVGVLVLLLISYRVLFYLALKHRDRASSILRTTMSE</sequence>
<evidence type="ECO:0000256" key="3">
    <source>
        <dbReference type="SAM" id="Phobius"/>
    </source>
</evidence>
<dbReference type="Proteomes" id="UP000289738">
    <property type="component" value="Chromosome B06"/>
</dbReference>
<feature type="transmembrane region" description="Helical" evidence="3">
    <location>
        <begin position="75"/>
        <end position="96"/>
    </location>
</feature>
<comment type="caution">
    <text evidence="4">The sequence shown here is derived from an EMBL/GenBank/DDBJ whole genome shotgun (WGS) entry which is preliminary data.</text>
</comment>
<dbReference type="AlphaFoldDB" id="A0A444YHI1"/>
<dbReference type="PANTHER" id="PTHR48042:SF8">
    <property type="entry name" value="ABC-2 TYPE TRANSPORTER TRANSMEMBRANE DOMAIN-CONTAINING PROTEIN"/>
    <property type="match status" value="1"/>
</dbReference>
<reference evidence="4 5" key="1">
    <citation type="submission" date="2019-01" db="EMBL/GenBank/DDBJ databases">
        <title>Sequencing of cultivated peanut Arachis hypogaea provides insights into genome evolution and oil improvement.</title>
        <authorList>
            <person name="Chen X."/>
        </authorList>
    </citation>
    <scope>NUCLEOTIDE SEQUENCE [LARGE SCALE GENOMIC DNA]</scope>
    <source>
        <strain evidence="5">cv. Fuhuasheng</strain>
        <tissue evidence="4">Leaves</tissue>
    </source>
</reference>
<evidence type="ECO:0008006" key="6">
    <source>
        <dbReference type="Google" id="ProtNLM"/>
    </source>
</evidence>
<proteinExistence type="inferred from homology"/>
<accession>A0A444YHI1</accession>
<keyword evidence="3" id="KW-0812">Transmembrane</keyword>
<protein>
    <recommendedName>
        <fullName evidence="6">ABC-2 type transporter domain-containing protein</fullName>
    </recommendedName>
</protein>
<evidence type="ECO:0000256" key="2">
    <source>
        <dbReference type="ARBA" id="ARBA00022448"/>
    </source>
</evidence>
<evidence type="ECO:0000256" key="1">
    <source>
        <dbReference type="ARBA" id="ARBA00005814"/>
    </source>
</evidence>
<keyword evidence="2" id="KW-0813">Transport</keyword>
<keyword evidence="3" id="KW-1133">Transmembrane helix</keyword>
<evidence type="ECO:0000313" key="5">
    <source>
        <dbReference type="Proteomes" id="UP000289738"/>
    </source>
</evidence>
<name>A0A444YHI1_ARAHY</name>
<comment type="similarity">
    <text evidence="1">Belongs to the ABC transporter superfamily. ABCG family. Eye pigment precursor importer (TC 3.A.1.204) subfamily.</text>
</comment>
<dbReference type="InterPro" id="IPR052215">
    <property type="entry name" value="Plant_ABCG"/>
</dbReference>